<protein>
    <submittedName>
        <fullName evidence="1">Prepilin-type N-terminal cleavage/methylation domain-containing protein</fullName>
    </submittedName>
</protein>
<accession>A0A848AVD2</accession>
<dbReference type="InterPro" id="IPR045584">
    <property type="entry name" value="Pilin-like"/>
</dbReference>
<dbReference type="Proteomes" id="UP000576225">
    <property type="component" value="Unassembled WGS sequence"/>
</dbReference>
<evidence type="ECO:0000313" key="2">
    <source>
        <dbReference type="Proteomes" id="UP000576225"/>
    </source>
</evidence>
<dbReference type="RefSeq" id="WP_168962048.1">
    <property type="nucleotide sequence ID" value="NZ_CAJKCJ010000012.1"/>
</dbReference>
<dbReference type="PANTHER" id="PTHR30093">
    <property type="entry name" value="GENERAL SECRETION PATHWAY PROTEIN G"/>
    <property type="match status" value="1"/>
</dbReference>
<sequence length="247" mass="27278">MEKFRFTMIELLIVIAIIAILAAMLLPALNKARARARAITCSNNLRQCQQAVQLYIDDADGELVTRRDNDPTPYCWGAYLFNGKYISGYNSLFCPDRFHADSLKDFQKTILDRTLGIYDGSVSLADVRRYLNTQNIGNGDAIMRKTNIGSTSLYSINFKQVKKSTLFPLLADTSRGGDISRGSTFRFSPLNNSNAAAAFAAASLNHGKTANMGFADGHTESWNVQKFKSGGFTQLRLDSATDFITAL</sequence>
<dbReference type="InterPro" id="IPR012902">
    <property type="entry name" value="N_methyl_site"/>
</dbReference>
<comment type="caution">
    <text evidence="1">The sequence shown here is derived from an EMBL/GenBank/DDBJ whole genome shotgun (WGS) entry which is preliminary data.</text>
</comment>
<evidence type="ECO:0000313" key="1">
    <source>
        <dbReference type="EMBL" id="NMD86253.1"/>
    </source>
</evidence>
<gene>
    <name evidence="1" type="ORF">HF882_06605</name>
</gene>
<proteinExistence type="predicted"/>
<dbReference type="EMBL" id="JABAEW010000009">
    <property type="protein sequence ID" value="NMD86253.1"/>
    <property type="molecule type" value="Genomic_DNA"/>
</dbReference>
<dbReference type="AlphaFoldDB" id="A0A848AVD2"/>
<organism evidence="1 2">
    <name type="scientific">Victivallis vadensis</name>
    <dbReference type="NCBI Taxonomy" id="172901"/>
    <lineage>
        <taxon>Bacteria</taxon>
        <taxon>Pseudomonadati</taxon>
        <taxon>Lentisphaerota</taxon>
        <taxon>Lentisphaeria</taxon>
        <taxon>Victivallales</taxon>
        <taxon>Victivallaceae</taxon>
        <taxon>Victivallis</taxon>
    </lineage>
</organism>
<dbReference type="NCBIfam" id="TIGR02532">
    <property type="entry name" value="IV_pilin_GFxxxE"/>
    <property type="match status" value="1"/>
</dbReference>
<dbReference type="SUPFAM" id="SSF54523">
    <property type="entry name" value="Pili subunits"/>
    <property type="match status" value="1"/>
</dbReference>
<reference evidence="1 2" key="1">
    <citation type="submission" date="2020-04" db="EMBL/GenBank/DDBJ databases">
        <authorList>
            <person name="Hitch T.C.A."/>
            <person name="Wylensek D."/>
            <person name="Clavel T."/>
        </authorList>
    </citation>
    <scope>NUCLEOTIDE SEQUENCE [LARGE SCALE GENOMIC DNA]</scope>
    <source>
        <strain evidence="1 2">COR2-253-APC-1A</strain>
    </source>
</reference>
<name>A0A848AVD2_9BACT</name>
<dbReference type="Gene3D" id="3.30.700.10">
    <property type="entry name" value="Glycoprotein, Type 4 Pilin"/>
    <property type="match status" value="1"/>
</dbReference>